<dbReference type="Proteomes" id="UP000824102">
    <property type="component" value="Unassembled WGS sequence"/>
</dbReference>
<reference evidence="1" key="2">
    <citation type="submission" date="2021-04" db="EMBL/GenBank/DDBJ databases">
        <authorList>
            <person name="Gilroy R."/>
        </authorList>
    </citation>
    <scope>NUCLEOTIDE SEQUENCE</scope>
    <source>
        <strain evidence="1">ChiW7-2402</strain>
    </source>
</reference>
<dbReference type="EMBL" id="DXBB01000050">
    <property type="protein sequence ID" value="HIZ72568.1"/>
    <property type="molecule type" value="Genomic_DNA"/>
</dbReference>
<reference evidence="1" key="1">
    <citation type="journal article" date="2021" name="PeerJ">
        <title>Extensive microbial diversity within the chicken gut microbiome revealed by metagenomics and culture.</title>
        <authorList>
            <person name="Gilroy R."/>
            <person name="Ravi A."/>
            <person name="Getino M."/>
            <person name="Pursley I."/>
            <person name="Horton D.L."/>
            <person name="Alikhan N.F."/>
            <person name="Baker D."/>
            <person name="Gharbi K."/>
            <person name="Hall N."/>
            <person name="Watson M."/>
            <person name="Adriaenssens E.M."/>
            <person name="Foster-Nyarko E."/>
            <person name="Jarju S."/>
            <person name="Secka A."/>
            <person name="Antonio M."/>
            <person name="Oren A."/>
            <person name="Chaudhuri R.R."/>
            <person name="La Ragione R."/>
            <person name="Hildebrand F."/>
            <person name="Pallen M.J."/>
        </authorList>
    </citation>
    <scope>NUCLEOTIDE SEQUENCE</scope>
    <source>
        <strain evidence="1">ChiW7-2402</strain>
    </source>
</reference>
<evidence type="ECO:0000313" key="1">
    <source>
        <dbReference type="EMBL" id="HIZ72568.1"/>
    </source>
</evidence>
<dbReference type="AlphaFoldDB" id="A0A9D2G3L7"/>
<organism evidence="1 2">
    <name type="scientific">Candidatus Gallimonas intestinavium</name>
    <dbReference type="NCBI Taxonomy" id="2838603"/>
    <lineage>
        <taxon>Bacteria</taxon>
        <taxon>Bacillati</taxon>
        <taxon>Bacillota</taxon>
        <taxon>Clostridia</taxon>
        <taxon>Candidatus Gallimonas</taxon>
    </lineage>
</organism>
<sequence length="105" mass="11873">MKIVKLCENELPEGISFCPDESIFPPPVKVQGGEKRALGDMLLIQSGGRYKLYTETQDYVRVIEGKGHIKWARGEVPFSEGDILLLDGVKEYELNGKGRYCIVRR</sequence>
<protein>
    <submittedName>
        <fullName evidence="1">Uncharacterized protein</fullName>
    </submittedName>
</protein>
<comment type="caution">
    <text evidence="1">The sequence shown here is derived from an EMBL/GenBank/DDBJ whole genome shotgun (WGS) entry which is preliminary data.</text>
</comment>
<accession>A0A9D2G3L7</accession>
<proteinExistence type="predicted"/>
<gene>
    <name evidence="1" type="ORF">H9964_03180</name>
</gene>
<name>A0A9D2G3L7_9FIRM</name>
<evidence type="ECO:0000313" key="2">
    <source>
        <dbReference type="Proteomes" id="UP000824102"/>
    </source>
</evidence>